<accession>A0A5C0UFD6</accession>
<dbReference type="InterPro" id="IPR001736">
    <property type="entry name" value="PLipase_D/transphosphatidylase"/>
</dbReference>
<dbReference type="GO" id="GO:0005576">
    <property type="term" value="C:extracellular region"/>
    <property type="evidence" value="ECO:0007669"/>
    <property type="project" value="UniProtKB-SubCell"/>
</dbReference>
<dbReference type="EC" id="3.1.4.4" evidence="5"/>
<dbReference type="AlphaFoldDB" id="A0A5C0UFD6"/>
<keyword evidence="9" id="KW-0442">Lipid degradation</keyword>
<name>A0A5C0UFD6_9PROT</name>
<dbReference type="CDD" id="cd09170">
    <property type="entry name" value="PLDc_Nuc"/>
    <property type="match status" value="1"/>
</dbReference>
<comment type="similarity">
    <text evidence="4">Belongs to the phospholipase D family.</text>
</comment>
<evidence type="ECO:0000256" key="6">
    <source>
        <dbReference type="ARBA" id="ARBA00018392"/>
    </source>
</evidence>
<dbReference type="SUPFAM" id="SSF56024">
    <property type="entry name" value="Phospholipase D/nuclease"/>
    <property type="match status" value="1"/>
</dbReference>
<comment type="subcellular location">
    <subcellularLocation>
        <location evidence="3">Secreted</location>
    </subcellularLocation>
</comment>
<evidence type="ECO:0000256" key="8">
    <source>
        <dbReference type="ARBA" id="ARBA00022801"/>
    </source>
</evidence>
<sequence length="202" mass="23763">MKSKRYLIFGSILLTSFAIYISQHQKVPFEHMEVCFTPSQKCTPLIIRNIRKAKNSIYVQAYTWTSKDISQALVEMKKKGVEIKIILDKVNMNKNNVIHFLQQNNINLMIDHVPGIAHNKIIVIDDHTVITGSFNFSKAADTKNVENVVKIQSKEVNQIYMKNWIKRQKFAQDIDNVVVSKNAYKPWKENYKYHYKKHDRYK</sequence>
<dbReference type="RefSeq" id="WP_148971937.1">
    <property type="nucleotide sequence ID" value="NZ_CP043316.1"/>
</dbReference>
<dbReference type="SMART" id="SM00155">
    <property type="entry name" value="PLDc"/>
    <property type="match status" value="1"/>
</dbReference>
<evidence type="ECO:0000256" key="2">
    <source>
        <dbReference type="ARBA" id="ARBA00003145"/>
    </source>
</evidence>
<dbReference type="InterPro" id="IPR051406">
    <property type="entry name" value="PLD_domain"/>
</dbReference>
<gene>
    <name evidence="13" type="ORF">FZC34_02795</name>
</gene>
<evidence type="ECO:0000259" key="12">
    <source>
        <dbReference type="PROSITE" id="PS50035"/>
    </source>
</evidence>
<evidence type="ECO:0000313" key="14">
    <source>
        <dbReference type="Proteomes" id="UP000325004"/>
    </source>
</evidence>
<comment type="function">
    <text evidence="2">Could be a virulence factor.</text>
</comment>
<keyword evidence="14" id="KW-1185">Reference proteome</keyword>
<dbReference type="InterPro" id="IPR025202">
    <property type="entry name" value="PLD-like_dom"/>
</dbReference>
<evidence type="ECO:0000313" key="13">
    <source>
        <dbReference type="EMBL" id="QEK38816.1"/>
    </source>
</evidence>
<proteinExistence type="inferred from homology"/>
<dbReference type="Proteomes" id="UP000325004">
    <property type="component" value="Chromosome"/>
</dbReference>
<keyword evidence="8" id="KW-0378">Hydrolase</keyword>
<organism evidence="13 14">
    <name type="scientific">Candidatus Cytomitobacter primus</name>
    <dbReference type="NCBI Taxonomy" id="2066024"/>
    <lineage>
        <taxon>Bacteria</taxon>
        <taxon>Pseudomonadati</taxon>
        <taxon>Pseudomonadota</taxon>
        <taxon>Alphaproteobacteria</taxon>
        <taxon>Holosporales</taxon>
        <taxon>Holosporaceae</taxon>
        <taxon>Candidatus Cytomitobacter</taxon>
    </lineage>
</organism>
<reference evidence="13 14" key="1">
    <citation type="submission" date="2019-08" db="EMBL/GenBank/DDBJ databases">
        <title>Highly reduced genomes of protist endosymbionts show evolutionary convergence.</title>
        <authorList>
            <person name="George E."/>
            <person name="Husnik F."/>
            <person name="Tashyreva D."/>
            <person name="Prokopchuk G."/>
            <person name="Horak A."/>
            <person name="Kwong W.K."/>
            <person name="Lukes J."/>
            <person name="Keeling P.J."/>
        </authorList>
    </citation>
    <scope>NUCLEOTIDE SEQUENCE [LARGE SCALE GENOMIC DNA]</scope>
    <source>
        <strain evidence="13">1604LC</strain>
    </source>
</reference>
<evidence type="ECO:0000256" key="7">
    <source>
        <dbReference type="ARBA" id="ARBA00022525"/>
    </source>
</evidence>
<comment type="catalytic activity">
    <reaction evidence="1">
        <text>a 1,2-diacyl-sn-glycero-3-phosphocholine + H2O = a 1,2-diacyl-sn-glycero-3-phosphate + choline + H(+)</text>
        <dbReference type="Rhea" id="RHEA:14445"/>
        <dbReference type="ChEBI" id="CHEBI:15354"/>
        <dbReference type="ChEBI" id="CHEBI:15377"/>
        <dbReference type="ChEBI" id="CHEBI:15378"/>
        <dbReference type="ChEBI" id="CHEBI:57643"/>
        <dbReference type="ChEBI" id="CHEBI:58608"/>
        <dbReference type="EC" id="3.1.4.4"/>
    </reaction>
</comment>
<keyword evidence="7" id="KW-0964">Secreted</keyword>
<dbReference type="KEGG" id="cpri:FZC34_02795"/>
<dbReference type="PANTHER" id="PTHR43856">
    <property type="entry name" value="CARDIOLIPIN HYDROLASE"/>
    <property type="match status" value="1"/>
</dbReference>
<evidence type="ECO:0000256" key="1">
    <source>
        <dbReference type="ARBA" id="ARBA00000798"/>
    </source>
</evidence>
<evidence type="ECO:0000256" key="11">
    <source>
        <dbReference type="ARBA" id="ARBA00029594"/>
    </source>
</evidence>
<feature type="domain" description="PLD phosphodiesterase" evidence="12">
    <location>
        <begin position="113"/>
        <end position="140"/>
    </location>
</feature>
<evidence type="ECO:0000256" key="3">
    <source>
        <dbReference type="ARBA" id="ARBA00004613"/>
    </source>
</evidence>
<dbReference type="GO" id="GO:0006793">
    <property type="term" value="P:phosphorus metabolic process"/>
    <property type="evidence" value="ECO:0007669"/>
    <property type="project" value="UniProtKB-ARBA"/>
</dbReference>
<dbReference type="GO" id="GO:0016042">
    <property type="term" value="P:lipid catabolic process"/>
    <property type="evidence" value="ECO:0007669"/>
    <property type="project" value="UniProtKB-KW"/>
</dbReference>
<dbReference type="OrthoDB" id="9762009at2"/>
<dbReference type="Pfam" id="PF13091">
    <property type="entry name" value="PLDc_2"/>
    <property type="match status" value="1"/>
</dbReference>
<evidence type="ECO:0000256" key="10">
    <source>
        <dbReference type="ARBA" id="ARBA00023098"/>
    </source>
</evidence>
<dbReference type="GO" id="GO:0016891">
    <property type="term" value="F:RNA endonuclease activity producing 5'-phosphomonoesters, hydrolytic mechanism"/>
    <property type="evidence" value="ECO:0007669"/>
    <property type="project" value="TreeGrafter"/>
</dbReference>
<dbReference type="GO" id="GO:0004630">
    <property type="term" value="F:phospholipase D activity"/>
    <property type="evidence" value="ECO:0007669"/>
    <property type="project" value="UniProtKB-EC"/>
</dbReference>
<protein>
    <recommendedName>
        <fullName evidence="6">Phospholipase D</fullName>
        <ecNumber evidence="5">3.1.4.4</ecNumber>
    </recommendedName>
    <alternativeName>
        <fullName evidence="11">Choline phosphatase</fullName>
    </alternativeName>
</protein>
<keyword evidence="10" id="KW-0443">Lipid metabolism</keyword>
<evidence type="ECO:0000256" key="9">
    <source>
        <dbReference type="ARBA" id="ARBA00022963"/>
    </source>
</evidence>
<dbReference type="Gene3D" id="3.30.870.10">
    <property type="entry name" value="Endonuclease Chain A"/>
    <property type="match status" value="1"/>
</dbReference>
<dbReference type="EMBL" id="CP043316">
    <property type="protein sequence ID" value="QEK38816.1"/>
    <property type="molecule type" value="Genomic_DNA"/>
</dbReference>
<dbReference type="PANTHER" id="PTHR43856:SF1">
    <property type="entry name" value="MITOCHONDRIAL CARDIOLIPIN HYDROLASE"/>
    <property type="match status" value="1"/>
</dbReference>
<evidence type="ECO:0000256" key="4">
    <source>
        <dbReference type="ARBA" id="ARBA00008664"/>
    </source>
</evidence>
<evidence type="ECO:0000256" key="5">
    <source>
        <dbReference type="ARBA" id="ARBA00012027"/>
    </source>
</evidence>
<dbReference type="PROSITE" id="PS50035">
    <property type="entry name" value="PLD"/>
    <property type="match status" value="1"/>
</dbReference>